<dbReference type="GO" id="GO:0016020">
    <property type="term" value="C:membrane"/>
    <property type="evidence" value="ECO:0007669"/>
    <property type="project" value="UniProtKB-SubCell"/>
</dbReference>
<dbReference type="RefSeq" id="WP_055425513.1">
    <property type="nucleotide sequence ID" value="NZ_FCOR01000006.1"/>
</dbReference>
<organism evidence="6 7">
    <name type="scientific">Apibacter mensalis</name>
    <dbReference type="NCBI Taxonomy" id="1586267"/>
    <lineage>
        <taxon>Bacteria</taxon>
        <taxon>Pseudomonadati</taxon>
        <taxon>Bacteroidota</taxon>
        <taxon>Flavobacteriia</taxon>
        <taxon>Flavobacteriales</taxon>
        <taxon>Weeksellaceae</taxon>
        <taxon>Apibacter</taxon>
    </lineage>
</organism>
<feature type="transmembrane region" description="Helical" evidence="5">
    <location>
        <begin position="62"/>
        <end position="83"/>
    </location>
</feature>
<evidence type="ECO:0000256" key="1">
    <source>
        <dbReference type="ARBA" id="ARBA00004141"/>
    </source>
</evidence>
<evidence type="ECO:0000313" key="7">
    <source>
        <dbReference type="Proteomes" id="UP000182761"/>
    </source>
</evidence>
<evidence type="ECO:0000256" key="3">
    <source>
        <dbReference type="ARBA" id="ARBA00022989"/>
    </source>
</evidence>
<feature type="transmembrane region" description="Helical" evidence="5">
    <location>
        <begin position="6"/>
        <end position="26"/>
    </location>
</feature>
<feature type="transmembrane region" description="Helical" evidence="5">
    <location>
        <begin position="208"/>
        <end position="230"/>
    </location>
</feature>
<keyword evidence="3 5" id="KW-1133">Transmembrane helix</keyword>
<evidence type="ECO:0000256" key="2">
    <source>
        <dbReference type="ARBA" id="ARBA00022692"/>
    </source>
</evidence>
<sequence length="237" mass="25433">MKEFLDTPLFHLTLTLLVFWLCNLLFTKFNYKILHPGITSIALLIVYLKVTHTSYEDYNKNTSLISFWLGPSVVTLGLPLYLYINHLQGSYLRVFIAMIAGSLSGIISVVVIAKILGASDIIAYSLSPKSVTTPIAMEVSKGLGGIPSLTIAIVFITGFVGALFGWGFLTKLGIKDHKAIGIAMGTASHAIGTAEIVKNGEKFGAYGALGMALNGVLTAIFAPLITPYLIHLLNSIG</sequence>
<dbReference type="OrthoDB" id="9811701at2"/>
<evidence type="ECO:0000313" key="6">
    <source>
        <dbReference type="EMBL" id="CVK16310.1"/>
    </source>
</evidence>
<dbReference type="Pfam" id="PF04172">
    <property type="entry name" value="LrgB"/>
    <property type="match status" value="1"/>
</dbReference>
<dbReference type="Proteomes" id="UP000182761">
    <property type="component" value="Unassembled WGS sequence"/>
</dbReference>
<name>A0A0X3APJ5_9FLAO</name>
<dbReference type="InterPro" id="IPR007300">
    <property type="entry name" value="CidB/LrgB"/>
</dbReference>
<feature type="transmembrane region" description="Helical" evidence="5">
    <location>
        <begin position="95"/>
        <end position="126"/>
    </location>
</feature>
<keyword evidence="2 5" id="KW-0812">Transmembrane</keyword>
<feature type="transmembrane region" description="Helical" evidence="5">
    <location>
        <begin position="33"/>
        <end position="50"/>
    </location>
</feature>
<proteinExistence type="predicted"/>
<dbReference type="PANTHER" id="PTHR30249:SF0">
    <property type="entry name" value="PLASTIDAL GLYCOLATE_GLYCERATE TRANSLOCATOR 1, CHLOROPLASTIC"/>
    <property type="match status" value="1"/>
</dbReference>
<feature type="transmembrane region" description="Helical" evidence="5">
    <location>
        <begin position="146"/>
        <end position="169"/>
    </location>
</feature>
<keyword evidence="4 5" id="KW-0472">Membrane</keyword>
<gene>
    <name evidence="6" type="ORF">Ga0061079_10675</name>
</gene>
<dbReference type="AlphaFoldDB" id="A0A0X3APJ5"/>
<dbReference type="EMBL" id="FCOR01000006">
    <property type="protein sequence ID" value="CVK16310.1"/>
    <property type="molecule type" value="Genomic_DNA"/>
</dbReference>
<protein>
    <submittedName>
        <fullName evidence="6">TIGR00659 family protein</fullName>
    </submittedName>
</protein>
<keyword evidence="7" id="KW-1185">Reference proteome</keyword>
<evidence type="ECO:0000256" key="4">
    <source>
        <dbReference type="ARBA" id="ARBA00023136"/>
    </source>
</evidence>
<reference evidence="6 7" key="1">
    <citation type="submission" date="2016-01" db="EMBL/GenBank/DDBJ databases">
        <authorList>
            <person name="McClelland M."/>
            <person name="Jain A."/>
            <person name="Saraogi P."/>
            <person name="Mendelson R."/>
            <person name="Westerman R."/>
            <person name="SanMiguel P."/>
            <person name="Csonka L."/>
        </authorList>
    </citation>
    <scope>NUCLEOTIDE SEQUENCE [LARGE SCALE GENOMIC DNA]</scope>
    <source>
        <strain evidence="6 7">R-53146</strain>
    </source>
</reference>
<comment type="subcellular location">
    <subcellularLocation>
        <location evidence="1">Membrane</location>
        <topology evidence="1">Multi-pass membrane protein</topology>
    </subcellularLocation>
</comment>
<dbReference type="PANTHER" id="PTHR30249">
    <property type="entry name" value="PUTATIVE SEROTONIN TRANSPORTER"/>
    <property type="match status" value="1"/>
</dbReference>
<accession>A0A0X3APJ5</accession>
<evidence type="ECO:0000256" key="5">
    <source>
        <dbReference type="SAM" id="Phobius"/>
    </source>
</evidence>
<dbReference type="STRING" id="1586267.GCA_001418685_01160"/>